<dbReference type="Gene3D" id="3.20.20.210">
    <property type="match status" value="1"/>
</dbReference>
<dbReference type="Proteomes" id="UP000178606">
    <property type="component" value="Unassembled WGS sequence"/>
</dbReference>
<evidence type="ECO:0000313" key="2">
    <source>
        <dbReference type="Proteomes" id="UP000178606"/>
    </source>
</evidence>
<name>A0A1F6CD32_HANXR</name>
<proteinExistence type="predicted"/>
<evidence type="ECO:0008006" key="3">
    <source>
        <dbReference type="Google" id="ProtNLM"/>
    </source>
</evidence>
<accession>A0A1F6CD32</accession>
<dbReference type="InterPro" id="IPR038071">
    <property type="entry name" value="UROD/MetE-like_sf"/>
</dbReference>
<comment type="caution">
    <text evidence="1">The sequence shown here is derived from an EMBL/GenBank/DDBJ whole genome shotgun (WGS) entry which is preliminary data.</text>
</comment>
<dbReference type="AlphaFoldDB" id="A0A1F6CD32"/>
<sequence length="358" mass="39614">MTYKDDWEDAKRRMTAWWEGEVLDRVCLQVTAPKEGARQRPIPEPPDLLTRWTDADYLIEKAQERFRATFYGGEAFPCFVPNFGPDVFSAFLGADLVFAETTSWAETPVVRDWTSPPHCLDPENRWWRRMKGLIETAVERAEGAFVVAVPDTHAGGDALAALRGREALCLDLLDHPDAVRSAMASLERAVIEVYEALYPIVRRPGLGTCGWLPAWSPLRGNVIQCDFLALISPSMAEASGILHDLKVQAAWLDHAIYHLDGPGALPHLDRLLEIPDIRAIQWVPGAGAPPPSGWIPLLRRIQRAGRGLHLSVAPGEVEVLLSELSPEGLMLSASVRSEAEAKDLLRKAAAWTRRGGRG</sequence>
<evidence type="ECO:0000313" key="1">
    <source>
        <dbReference type="EMBL" id="OGG47094.1"/>
    </source>
</evidence>
<reference evidence="1 2" key="1">
    <citation type="journal article" date="2016" name="Nat. Commun.">
        <title>Thousands of microbial genomes shed light on interconnected biogeochemical processes in an aquifer system.</title>
        <authorList>
            <person name="Anantharaman K."/>
            <person name="Brown C.T."/>
            <person name="Hug L.A."/>
            <person name="Sharon I."/>
            <person name="Castelle C.J."/>
            <person name="Probst A.J."/>
            <person name="Thomas B.C."/>
            <person name="Singh A."/>
            <person name="Wilkins M.J."/>
            <person name="Karaoz U."/>
            <person name="Brodie E.L."/>
            <person name="Williams K.H."/>
            <person name="Hubbard S.S."/>
            <person name="Banfield J.F."/>
        </authorList>
    </citation>
    <scope>NUCLEOTIDE SEQUENCE [LARGE SCALE GENOMIC DNA]</scope>
    <source>
        <strain evidence="2">RIFCSPLOWO2_12_FULL_64_10</strain>
    </source>
</reference>
<organism evidence="1 2">
    <name type="scientific">Handelsmanbacteria sp. (strain RIFCSPLOWO2_12_FULL_64_10)</name>
    <dbReference type="NCBI Taxonomy" id="1817868"/>
    <lineage>
        <taxon>Bacteria</taxon>
        <taxon>Candidatus Handelsmaniibacteriota</taxon>
    </lineage>
</organism>
<protein>
    <recommendedName>
        <fullName evidence="3">Uroporphyrinogen decarboxylase (URO-D) domain-containing protein</fullName>
    </recommendedName>
</protein>
<gene>
    <name evidence="1" type="ORF">A3F84_14050</name>
</gene>
<dbReference type="EMBL" id="MFKF01000275">
    <property type="protein sequence ID" value="OGG47094.1"/>
    <property type="molecule type" value="Genomic_DNA"/>
</dbReference>